<dbReference type="InterPro" id="IPR015860">
    <property type="entry name" value="ABC_transpr_TagH-like"/>
</dbReference>
<dbReference type="PANTHER" id="PTHR46743:SF2">
    <property type="entry name" value="TEICHOIC ACIDS EXPORT ATP-BINDING PROTEIN TAGH"/>
    <property type="match status" value="1"/>
</dbReference>
<organism evidence="6 7">
    <name type="scientific">Clostridium chromiireducens</name>
    <dbReference type="NCBI Taxonomy" id="225345"/>
    <lineage>
        <taxon>Bacteria</taxon>
        <taxon>Bacillati</taxon>
        <taxon>Bacillota</taxon>
        <taxon>Clostridia</taxon>
        <taxon>Eubacteriales</taxon>
        <taxon>Clostridiaceae</taxon>
        <taxon>Clostridium</taxon>
    </lineage>
</organism>
<dbReference type="GO" id="GO:0016020">
    <property type="term" value="C:membrane"/>
    <property type="evidence" value="ECO:0007669"/>
    <property type="project" value="InterPro"/>
</dbReference>
<dbReference type="Gene3D" id="3.40.50.300">
    <property type="entry name" value="P-loop containing nucleotide triphosphate hydrolases"/>
    <property type="match status" value="1"/>
</dbReference>
<dbReference type="InterPro" id="IPR003593">
    <property type="entry name" value="AAA+_ATPase"/>
</dbReference>
<protein>
    <submittedName>
        <fullName evidence="6">ABC transporter ATP-binding protein</fullName>
    </submittedName>
</protein>
<dbReference type="EMBL" id="QXDJ01000001">
    <property type="protein sequence ID" value="RII36655.1"/>
    <property type="molecule type" value="Genomic_DNA"/>
</dbReference>
<sequence length="241" mass="26336">MIKASNITMKFDLNRGKVKSLKERLFAKIDDDVLDKKPFLALNNVSLEVKKGEILGIIGGNGAGKSTLLKILAGIMKPSSGSVVVNGTIAPMIELGTGFDFELSALENIYLSGAVLGYSKNFITSKVVEIFDFAELWDFKDVPVKYFSSGMVARLAFSVSTIVVPDILIVDEILSVGDMSFQKKSYKRMVELMNGGSTVIYVSHDVESLGKMCDRVVWLDKGKIKMIGEASKVCEAFIEVV</sequence>
<evidence type="ECO:0000313" key="7">
    <source>
        <dbReference type="Proteomes" id="UP000265930"/>
    </source>
</evidence>
<evidence type="ECO:0000313" key="6">
    <source>
        <dbReference type="EMBL" id="RII36655.1"/>
    </source>
</evidence>
<comment type="similarity">
    <text evidence="1">Belongs to the ABC transporter superfamily.</text>
</comment>
<dbReference type="PANTHER" id="PTHR46743">
    <property type="entry name" value="TEICHOIC ACIDS EXPORT ATP-BINDING PROTEIN TAGH"/>
    <property type="match status" value="1"/>
</dbReference>
<dbReference type="GO" id="GO:0140359">
    <property type="term" value="F:ABC-type transporter activity"/>
    <property type="evidence" value="ECO:0007669"/>
    <property type="project" value="InterPro"/>
</dbReference>
<dbReference type="CDD" id="cd03220">
    <property type="entry name" value="ABC_KpsT_Wzt"/>
    <property type="match status" value="1"/>
</dbReference>
<name>A0A399IU64_9CLOT</name>
<dbReference type="Proteomes" id="UP000265930">
    <property type="component" value="Unassembled WGS sequence"/>
</dbReference>
<dbReference type="Pfam" id="PF00005">
    <property type="entry name" value="ABC_tran"/>
    <property type="match status" value="1"/>
</dbReference>
<dbReference type="InterPro" id="IPR027417">
    <property type="entry name" value="P-loop_NTPase"/>
</dbReference>
<keyword evidence="4 6" id="KW-0067">ATP-binding</keyword>
<dbReference type="GO" id="GO:0016887">
    <property type="term" value="F:ATP hydrolysis activity"/>
    <property type="evidence" value="ECO:0007669"/>
    <property type="project" value="InterPro"/>
</dbReference>
<accession>A0A399IU64</accession>
<evidence type="ECO:0000256" key="1">
    <source>
        <dbReference type="ARBA" id="ARBA00005417"/>
    </source>
</evidence>
<dbReference type="PROSITE" id="PS50893">
    <property type="entry name" value="ABC_TRANSPORTER_2"/>
    <property type="match status" value="1"/>
</dbReference>
<evidence type="ECO:0000256" key="4">
    <source>
        <dbReference type="ARBA" id="ARBA00022840"/>
    </source>
</evidence>
<comment type="caution">
    <text evidence="6">The sequence shown here is derived from an EMBL/GenBank/DDBJ whole genome shotgun (WGS) entry which is preliminary data.</text>
</comment>
<dbReference type="SUPFAM" id="SSF52540">
    <property type="entry name" value="P-loop containing nucleoside triphosphate hydrolases"/>
    <property type="match status" value="1"/>
</dbReference>
<dbReference type="SMART" id="SM00382">
    <property type="entry name" value="AAA"/>
    <property type="match status" value="1"/>
</dbReference>
<proteinExistence type="inferred from homology"/>
<feature type="domain" description="ABC transporter" evidence="5">
    <location>
        <begin position="27"/>
        <end position="240"/>
    </location>
</feature>
<dbReference type="AlphaFoldDB" id="A0A399IU64"/>
<dbReference type="RefSeq" id="WP_119365867.1">
    <property type="nucleotide sequence ID" value="NZ_QXDJ01000001.1"/>
</dbReference>
<gene>
    <name evidence="6" type="ORF">D2A34_04520</name>
</gene>
<dbReference type="InterPro" id="IPR003439">
    <property type="entry name" value="ABC_transporter-like_ATP-bd"/>
</dbReference>
<evidence type="ECO:0000259" key="5">
    <source>
        <dbReference type="PROSITE" id="PS50893"/>
    </source>
</evidence>
<evidence type="ECO:0000256" key="3">
    <source>
        <dbReference type="ARBA" id="ARBA00022741"/>
    </source>
</evidence>
<reference evidence="6 7" key="1">
    <citation type="submission" date="2018-08" db="EMBL/GenBank/DDBJ databases">
        <title>Genome of Clostridium chromiireducens C1, DSM12136.</title>
        <authorList>
            <person name="Xing M."/>
            <person name="Wei Y."/>
            <person name="Ang E.L."/>
            <person name="Zhao H."/>
            <person name="Zhang Y."/>
        </authorList>
    </citation>
    <scope>NUCLEOTIDE SEQUENCE [LARGE SCALE GENOMIC DNA]</scope>
    <source>
        <strain evidence="6 7">C1</strain>
    </source>
</reference>
<evidence type="ECO:0000256" key="2">
    <source>
        <dbReference type="ARBA" id="ARBA00022448"/>
    </source>
</evidence>
<dbReference type="InterPro" id="IPR050683">
    <property type="entry name" value="Bact_Polysacc_Export_ATP-bd"/>
</dbReference>
<dbReference type="GO" id="GO:0005524">
    <property type="term" value="F:ATP binding"/>
    <property type="evidence" value="ECO:0007669"/>
    <property type="project" value="UniProtKB-KW"/>
</dbReference>
<keyword evidence="3" id="KW-0547">Nucleotide-binding</keyword>
<keyword evidence="2" id="KW-0813">Transport</keyword>